<dbReference type="Proteomes" id="UP001497522">
    <property type="component" value="Chromosome 17"/>
</dbReference>
<feature type="compositionally biased region" description="Polar residues" evidence="1">
    <location>
        <begin position="231"/>
        <end position="250"/>
    </location>
</feature>
<name>A0ABP1AZH9_9BRYO</name>
<gene>
    <name evidence="2" type="ORF">CSSPJE1EN2_LOCUS10924</name>
</gene>
<evidence type="ECO:0000313" key="3">
    <source>
        <dbReference type="Proteomes" id="UP001497522"/>
    </source>
</evidence>
<evidence type="ECO:0000256" key="1">
    <source>
        <dbReference type="SAM" id="MobiDB-lite"/>
    </source>
</evidence>
<sequence length="266" mass="29270">MGSPISVENGTSLRISRQQCMPLSKKRLETQEILETVEHKRSDEATITHETVVKDCVGNGNWIESALRQGGDVKEAFGEILCDLQWYTILMRTFFKLPFPDRSTPPSWHLKPADCDRKLIEADDNKLLTAARQDQDELKLLTGEGRPSLDDIVTVAESNRMAKSSSSQVLLEEQGTSGSQGVVPAKTMGEGMSTRDDNVVMDPRTVTSSSSHLLVQEQGTSTSQGGGMSTPNDNVVTEPSNKMETSSNQALKEEEGTSSCLWCCWR</sequence>
<feature type="region of interest" description="Disordered" evidence="1">
    <location>
        <begin position="163"/>
        <end position="258"/>
    </location>
</feature>
<proteinExistence type="predicted"/>
<protein>
    <submittedName>
        <fullName evidence="2">Uncharacterized protein</fullName>
    </submittedName>
</protein>
<reference evidence="2" key="1">
    <citation type="submission" date="2024-03" db="EMBL/GenBank/DDBJ databases">
        <authorList>
            <consortium name="ELIXIR-Norway"/>
            <consortium name="Elixir Norway"/>
        </authorList>
    </citation>
    <scope>NUCLEOTIDE SEQUENCE</scope>
</reference>
<accession>A0ABP1AZH9</accession>
<organism evidence="2 3">
    <name type="scientific">Sphagnum jensenii</name>
    <dbReference type="NCBI Taxonomy" id="128206"/>
    <lineage>
        <taxon>Eukaryota</taxon>
        <taxon>Viridiplantae</taxon>
        <taxon>Streptophyta</taxon>
        <taxon>Embryophyta</taxon>
        <taxon>Bryophyta</taxon>
        <taxon>Sphagnophytina</taxon>
        <taxon>Sphagnopsida</taxon>
        <taxon>Sphagnales</taxon>
        <taxon>Sphagnaceae</taxon>
        <taxon>Sphagnum</taxon>
    </lineage>
</organism>
<dbReference type="EMBL" id="OZ023718">
    <property type="protein sequence ID" value="CAK9867929.1"/>
    <property type="molecule type" value="Genomic_DNA"/>
</dbReference>
<keyword evidence="3" id="KW-1185">Reference proteome</keyword>
<evidence type="ECO:0000313" key="2">
    <source>
        <dbReference type="EMBL" id="CAK9867929.1"/>
    </source>
</evidence>
<feature type="compositionally biased region" description="Polar residues" evidence="1">
    <location>
        <begin position="163"/>
        <end position="180"/>
    </location>
</feature>